<organism evidence="1 4">
    <name type="scientific">Myxococcus fulvus</name>
    <dbReference type="NCBI Taxonomy" id="33"/>
    <lineage>
        <taxon>Bacteria</taxon>
        <taxon>Pseudomonadati</taxon>
        <taxon>Myxococcota</taxon>
        <taxon>Myxococcia</taxon>
        <taxon>Myxococcales</taxon>
        <taxon>Cystobacterineae</taxon>
        <taxon>Myxococcaceae</taxon>
        <taxon>Myxococcus</taxon>
    </lineage>
</organism>
<sequence>MKKPLEGRIALVAGATRGAGRGIATRLGEAGATVYCTGRSVRGRPASGDSRPETVEETAEQVTALGGHGIPVRCDHTVEEEVISLCERIQKEQGRLDLLVNDIWGCDRLTHFGQPFWKQSIPDARVMLERAVLTHVITSRHAVPLMLPRNQGLIVEITDGDHFAYRGHVLYDVLKMAVIRLAFAMSRDLRRTGITALAVTPGFLRSEEMLEHFGVTEANWRDGTKVDPDFIASETPAYVGRAVAALAADPNVASKAGRVHSSWALAREYGFTDVDGSQPHWVDHFTRTHGLPYPVADEARYATWGQSPIEALRPNWPES</sequence>
<name>A0A511T3G3_MYXFU</name>
<proteinExistence type="predicted"/>
<dbReference type="SUPFAM" id="SSF51735">
    <property type="entry name" value="NAD(P)-binding Rossmann-fold domains"/>
    <property type="match status" value="1"/>
</dbReference>
<dbReference type="Gene3D" id="3.40.50.720">
    <property type="entry name" value="NAD(P)-binding Rossmann-like Domain"/>
    <property type="match status" value="1"/>
</dbReference>
<dbReference type="PANTHER" id="PTHR44147:SF2">
    <property type="entry name" value="DEHYDROGENASE_REDUCTASE SDR FAMILY MEMBER 1"/>
    <property type="match status" value="1"/>
</dbReference>
<reference evidence="1 4" key="2">
    <citation type="submission" date="2019-07" db="EMBL/GenBank/DDBJ databases">
        <title>Whole genome shotgun sequence of Myxococcus fulvus NBRC 100333.</title>
        <authorList>
            <person name="Hosoyama A."/>
            <person name="Uohara A."/>
            <person name="Ohji S."/>
            <person name="Ichikawa N."/>
        </authorList>
    </citation>
    <scope>NUCLEOTIDE SEQUENCE [LARGE SCALE GENOMIC DNA]</scope>
    <source>
        <strain evidence="1 4">NBRC 100333</strain>
    </source>
</reference>
<protein>
    <submittedName>
        <fullName evidence="2">NAD(P)-dependent dehydrogenase, short-chain alcohol dehydrogenase family</fullName>
    </submittedName>
    <submittedName>
        <fullName evidence="1">Short-chain dehydrogenase</fullName>
    </submittedName>
</protein>
<reference evidence="2 3" key="1">
    <citation type="submission" date="2016-10" db="EMBL/GenBank/DDBJ databases">
        <authorList>
            <person name="Varghese N."/>
            <person name="Submissions S."/>
        </authorList>
    </citation>
    <scope>NUCLEOTIDE SEQUENCE [LARGE SCALE GENOMIC DNA]</scope>
    <source>
        <strain evidence="2 3">DSM 16525</strain>
    </source>
</reference>
<evidence type="ECO:0000313" key="3">
    <source>
        <dbReference type="Proteomes" id="UP000183760"/>
    </source>
</evidence>
<gene>
    <name evidence="1" type="ORF">MFU01_37380</name>
    <name evidence="2" type="ORF">SAMN05443572_108257</name>
</gene>
<dbReference type="InterPro" id="IPR002347">
    <property type="entry name" value="SDR_fam"/>
</dbReference>
<dbReference type="EMBL" id="FOIB01000008">
    <property type="protein sequence ID" value="SEU29855.1"/>
    <property type="molecule type" value="Genomic_DNA"/>
</dbReference>
<evidence type="ECO:0000313" key="2">
    <source>
        <dbReference type="EMBL" id="SEU29855.1"/>
    </source>
</evidence>
<accession>A0A511T3G3</accession>
<dbReference type="AlphaFoldDB" id="A0A511T3G3"/>
<dbReference type="OrthoDB" id="63584at2"/>
<evidence type="ECO:0000313" key="1">
    <source>
        <dbReference type="EMBL" id="GEN08701.1"/>
    </source>
</evidence>
<evidence type="ECO:0000313" key="4">
    <source>
        <dbReference type="Proteomes" id="UP000321514"/>
    </source>
</evidence>
<dbReference type="NCBIfam" id="NF006159">
    <property type="entry name" value="PRK08303.1"/>
    <property type="match status" value="1"/>
</dbReference>
<keyword evidence="3" id="KW-1185">Reference proteome</keyword>
<dbReference type="Proteomes" id="UP000183760">
    <property type="component" value="Unassembled WGS sequence"/>
</dbReference>
<dbReference type="EMBL" id="BJXR01000030">
    <property type="protein sequence ID" value="GEN08701.1"/>
    <property type="molecule type" value="Genomic_DNA"/>
</dbReference>
<dbReference type="RefSeq" id="WP_074957286.1">
    <property type="nucleotide sequence ID" value="NZ_BJXR01000030.1"/>
</dbReference>
<dbReference type="STRING" id="1334629.MFUL124B02_16125"/>
<dbReference type="Proteomes" id="UP000321514">
    <property type="component" value="Unassembled WGS sequence"/>
</dbReference>
<dbReference type="Pfam" id="PF00106">
    <property type="entry name" value="adh_short"/>
    <property type="match status" value="1"/>
</dbReference>
<dbReference type="PRINTS" id="PR00081">
    <property type="entry name" value="GDHRDH"/>
</dbReference>
<dbReference type="PANTHER" id="PTHR44147">
    <property type="entry name" value="DEHYDROGENASE/REDUCTASE SDR FAMILY MEMBER 1"/>
    <property type="match status" value="1"/>
</dbReference>
<dbReference type="InterPro" id="IPR036291">
    <property type="entry name" value="NAD(P)-bd_dom_sf"/>
</dbReference>
<comment type="caution">
    <text evidence="1">The sequence shown here is derived from an EMBL/GenBank/DDBJ whole genome shotgun (WGS) entry which is preliminary data.</text>
</comment>